<dbReference type="EMBL" id="CM020620">
    <property type="protein sequence ID" value="KAK1869622.1"/>
    <property type="molecule type" value="Genomic_DNA"/>
</dbReference>
<keyword evidence="2" id="KW-1185">Reference proteome</keyword>
<gene>
    <name evidence="1" type="ORF">I4F81_012095</name>
</gene>
<protein>
    <submittedName>
        <fullName evidence="1">Uncharacterized protein</fullName>
    </submittedName>
</protein>
<accession>A0ACC3CIS7</accession>
<evidence type="ECO:0000313" key="2">
    <source>
        <dbReference type="Proteomes" id="UP000798662"/>
    </source>
</evidence>
<comment type="caution">
    <text evidence="1">The sequence shown here is derived from an EMBL/GenBank/DDBJ whole genome shotgun (WGS) entry which is preliminary data.</text>
</comment>
<reference evidence="1" key="1">
    <citation type="submission" date="2019-11" db="EMBL/GenBank/DDBJ databases">
        <title>Nori genome reveals adaptations in red seaweeds to the harsh intertidal environment.</title>
        <authorList>
            <person name="Wang D."/>
            <person name="Mao Y."/>
        </authorList>
    </citation>
    <scope>NUCLEOTIDE SEQUENCE</scope>
    <source>
        <tissue evidence="1">Gametophyte</tissue>
    </source>
</reference>
<proteinExistence type="predicted"/>
<organism evidence="1 2">
    <name type="scientific">Pyropia yezoensis</name>
    <name type="common">Susabi-nori</name>
    <name type="synonym">Porphyra yezoensis</name>
    <dbReference type="NCBI Taxonomy" id="2788"/>
    <lineage>
        <taxon>Eukaryota</taxon>
        <taxon>Rhodophyta</taxon>
        <taxon>Bangiophyceae</taxon>
        <taxon>Bangiales</taxon>
        <taxon>Bangiaceae</taxon>
        <taxon>Pyropia</taxon>
    </lineage>
</organism>
<dbReference type="Proteomes" id="UP000798662">
    <property type="component" value="Chromosome 3"/>
</dbReference>
<evidence type="ECO:0000313" key="1">
    <source>
        <dbReference type="EMBL" id="KAK1869622.1"/>
    </source>
</evidence>
<sequence>MVAAAAAAAAAAAPPAGVRAPRKRAVTPGGPPPSDVADAPPSPLTPLPAVSPARPRGRGCARAASRTAAAAAAAAAGGTTATTPAAAAAIVDLCRRAELYHAGSMARMTPASVTPVGVDSEEEVEAGCHRPGGWAPAADAAALAAADALSAAAAAAAAAGGRGGAPLPRLRRQDVAFAVAWNEEAVRYAAGGLAAAPPPPPPPGAPPAAAPTSRRGRGATAAAAAAAAEAAAATAAAAAAAAATASAPPVLSPAAAAALAEVTGLPRWAVPVPAPAADRHVMDALLCAFHHAHRARVLRHLLNLSTAGLVDADGIEALFLLIDGKRPLPSRRP</sequence>
<name>A0ACC3CIS7_PYRYE</name>